<feature type="region of interest" description="Disordered" evidence="11">
    <location>
        <begin position="379"/>
        <end position="402"/>
    </location>
</feature>
<keyword evidence="5" id="KW-0690">Ribosome biogenesis</keyword>
<dbReference type="InterPro" id="IPR015947">
    <property type="entry name" value="PUA-like_sf"/>
</dbReference>
<dbReference type="PANTHER" id="PTHR15922">
    <property type="entry name" value="NEUROBLASTOMA-AMPLIFIED SEQUENCE"/>
    <property type="match status" value="1"/>
</dbReference>
<evidence type="ECO:0000256" key="8">
    <source>
        <dbReference type="ARBA" id="ARBA00022927"/>
    </source>
</evidence>
<comment type="similarity">
    <text evidence="3">Belongs to the NIP7 family.</text>
</comment>
<evidence type="ECO:0000256" key="1">
    <source>
        <dbReference type="ARBA" id="ARBA00004240"/>
    </source>
</evidence>
<accession>A0A0D2PLR1</accession>
<dbReference type="Proteomes" id="UP000054270">
    <property type="component" value="Unassembled WGS sequence"/>
</dbReference>
<dbReference type="EMBL" id="KN817519">
    <property type="protein sequence ID" value="KJA29286.1"/>
    <property type="molecule type" value="Genomic_DNA"/>
</dbReference>
<feature type="compositionally biased region" description="Polar residues" evidence="11">
    <location>
        <begin position="383"/>
        <end position="395"/>
    </location>
</feature>
<evidence type="ECO:0000256" key="11">
    <source>
        <dbReference type="SAM" id="MobiDB-lite"/>
    </source>
</evidence>
<protein>
    <recommendedName>
        <fullName evidence="12">PUA domain-containing protein</fullName>
    </recommendedName>
</protein>
<comment type="function">
    <text evidence="10">Required for proper 27S pre-rRNA processing and 60S ribosome subunit assembly.</text>
</comment>
<dbReference type="InterPro" id="IPR055359">
    <property type="entry name" value="Nip7_N_euk"/>
</dbReference>
<dbReference type="PROSITE" id="PS50890">
    <property type="entry name" value="PUA"/>
    <property type="match status" value="1"/>
</dbReference>
<dbReference type="STRING" id="945553.A0A0D2PLR1"/>
<dbReference type="GO" id="GO:0000149">
    <property type="term" value="F:SNARE binding"/>
    <property type="evidence" value="ECO:0007669"/>
    <property type="project" value="TreeGrafter"/>
</dbReference>
<evidence type="ECO:0000256" key="9">
    <source>
        <dbReference type="ARBA" id="ARBA00023242"/>
    </source>
</evidence>
<feature type="region of interest" description="Disordered" evidence="11">
    <location>
        <begin position="1198"/>
        <end position="1233"/>
    </location>
</feature>
<dbReference type="Gene3D" id="2.30.130.10">
    <property type="entry name" value="PUA domain"/>
    <property type="match status" value="1"/>
</dbReference>
<evidence type="ECO:0000259" key="12">
    <source>
        <dbReference type="SMART" id="SM00359"/>
    </source>
</evidence>
<dbReference type="GO" id="GO:0003723">
    <property type="term" value="F:RNA binding"/>
    <property type="evidence" value="ECO:0007669"/>
    <property type="project" value="UniProtKB-KW"/>
</dbReference>
<evidence type="ECO:0000313" key="14">
    <source>
        <dbReference type="Proteomes" id="UP000054270"/>
    </source>
</evidence>
<keyword evidence="9" id="KW-0539">Nucleus</keyword>
<dbReference type="SUPFAM" id="SSF88802">
    <property type="entry name" value="Pre-PUA domain"/>
    <property type="match status" value="1"/>
</dbReference>
<evidence type="ECO:0000256" key="10">
    <source>
        <dbReference type="ARBA" id="ARBA00054591"/>
    </source>
</evidence>
<dbReference type="Pfam" id="PF17833">
    <property type="entry name" value="pre-PUA_NIP7"/>
    <property type="match status" value="1"/>
</dbReference>
<keyword evidence="14" id="KW-1185">Reference proteome</keyword>
<gene>
    <name evidence="13" type="ORF">HYPSUDRAFT_196665</name>
</gene>
<evidence type="ECO:0000256" key="2">
    <source>
        <dbReference type="ARBA" id="ARBA00004604"/>
    </source>
</evidence>
<dbReference type="CDD" id="cd21146">
    <property type="entry name" value="Nip7_N_euk"/>
    <property type="match status" value="1"/>
</dbReference>
<evidence type="ECO:0000256" key="3">
    <source>
        <dbReference type="ARBA" id="ARBA00009895"/>
    </source>
</evidence>
<name>A0A0D2PLR1_HYPSF</name>
<reference evidence="14" key="1">
    <citation type="submission" date="2014-04" db="EMBL/GenBank/DDBJ databases">
        <title>Evolutionary Origins and Diversification of the Mycorrhizal Mutualists.</title>
        <authorList>
            <consortium name="DOE Joint Genome Institute"/>
            <consortium name="Mycorrhizal Genomics Consortium"/>
            <person name="Kohler A."/>
            <person name="Kuo A."/>
            <person name="Nagy L.G."/>
            <person name="Floudas D."/>
            <person name="Copeland A."/>
            <person name="Barry K.W."/>
            <person name="Cichocki N."/>
            <person name="Veneault-Fourrey C."/>
            <person name="LaButti K."/>
            <person name="Lindquist E.A."/>
            <person name="Lipzen A."/>
            <person name="Lundell T."/>
            <person name="Morin E."/>
            <person name="Murat C."/>
            <person name="Riley R."/>
            <person name="Ohm R."/>
            <person name="Sun H."/>
            <person name="Tunlid A."/>
            <person name="Henrissat B."/>
            <person name="Grigoriev I.V."/>
            <person name="Hibbett D.S."/>
            <person name="Martin F."/>
        </authorList>
    </citation>
    <scope>NUCLEOTIDE SEQUENCE [LARGE SCALE GENOMIC DNA]</scope>
    <source>
        <strain evidence="14">FD-334 SS-4</strain>
    </source>
</reference>
<dbReference type="FunFam" id="3.10.450.220:FF:000001">
    <property type="entry name" value="60S ribosome subunit biogenesis protein NIP7 homolog"/>
    <property type="match status" value="1"/>
</dbReference>
<dbReference type="Pfam" id="PF08314">
    <property type="entry name" value="Sec39"/>
    <property type="match status" value="1"/>
</dbReference>
<dbReference type="SMART" id="SM00359">
    <property type="entry name" value="PUA"/>
    <property type="match status" value="1"/>
</dbReference>
<dbReference type="CDD" id="cd21151">
    <property type="entry name" value="PUA_Nip7-like"/>
    <property type="match status" value="1"/>
</dbReference>
<keyword evidence="7" id="KW-0694">RNA-binding</keyword>
<proteinExistence type="inferred from homology"/>
<dbReference type="AlphaFoldDB" id="A0A0D2PLR1"/>
<dbReference type="Gene3D" id="3.10.450.220">
    <property type="match status" value="1"/>
</dbReference>
<dbReference type="FunFam" id="2.30.130.10:FF:000002">
    <property type="entry name" value="60S ribosome subunit biogenesis protein NIP7 homolog"/>
    <property type="match status" value="1"/>
</dbReference>
<dbReference type="InterPro" id="IPR040598">
    <property type="entry name" value="NIP7_N"/>
</dbReference>
<keyword evidence="8" id="KW-0653">Protein transport</keyword>
<dbReference type="OrthoDB" id="27490at2759"/>
<dbReference type="GO" id="GO:0070939">
    <property type="term" value="C:Dsl1/NZR complex"/>
    <property type="evidence" value="ECO:0007669"/>
    <property type="project" value="TreeGrafter"/>
</dbReference>
<feature type="compositionally biased region" description="Basic and acidic residues" evidence="11">
    <location>
        <begin position="1206"/>
        <end position="1226"/>
    </location>
</feature>
<dbReference type="OMA" id="ASEVCWV"/>
<dbReference type="GO" id="GO:0006890">
    <property type="term" value="P:retrograde vesicle-mediated transport, Golgi to endoplasmic reticulum"/>
    <property type="evidence" value="ECO:0007669"/>
    <property type="project" value="InterPro"/>
</dbReference>
<evidence type="ECO:0000256" key="5">
    <source>
        <dbReference type="ARBA" id="ARBA00022517"/>
    </source>
</evidence>
<dbReference type="PANTHER" id="PTHR15922:SF2">
    <property type="entry name" value="NBAS SUBUNIT OF NRZ TETHERING COMPLEX"/>
    <property type="match status" value="1"/>
</dbReference>
<evidence type="ECO:0000256" key="4">
    <source>
        <dbReference type="ARBA" id="ARBA00022448"/>
    </source>
</evidence>
<dbReference type="InterPro" id="IPR013244">
    <property type="entry name" value="Sec39_domain"/>
</dbReference>
<keyword evidence="4" id="KW-0813">Transport</keyword>
<dbReference type="GO" id="GO:0015031">
    <property type="term" value="P:protein transport"/>
    <property type="evidence" value="ECO:0007669"/>
    <property type="project" value="UniProtKB-KW"/>
</dbReference>
<dbReference type="GO" id="GO:1902626">
    <property type="term" value="P:assembly of large subunit precursor of preribosome"/>
    <property type="evidence" value="ECO:0007669"/>
    <property type="project" value="UniProtKB-ARBA"/>
</dbReference>
<comment type="subcellular location">
    <subcellularLocation>
        <location evidence="1">Endoplasmic reticulum</location>
    </subcellularLocation>
    <subcellularLocation>
        <location evidence="2">Nucleus</location>
        <location evidence="2">Nucleolus</location>
    </subcellularLocation>
</comment>
<dbReference type="Pfam" id="PF03657">
    <property type="entry name" value="UPF0113"/>
    <property type="match status" value="1"/>
</dbReference>
<dbReference type="InterPro" id="IPR036974">
    <property type="entry name" value="PUA_sf"/>
</dbReference>
<sequence>MRPLTEDESKAVFTKLANYVGKNLVHLIDRPDEPYCFRLHRDRVFYVSEASMRLGISVARPNLVSLGTCFGKFSKSGKFKLHITALDYVAQYAKYKIWIKPNGEMPFLYGNHVVKAHLGRITEDTPEHQGVVVFSMNDIPLGFGVTARSTVDTRKLDPTAIIVFHQADVGEYLRDEVTISVLAFSFFRSEVLDCGRLQTMPCAGRMCRSAVVALVTKFGNYDALNSVVELPNGPVPMSASTTFPSQTWLSLNNDELTTETINELLVPIHDDLWVVSACVDRILNDTAVQHTLLLLGLSRAERVVQRCTSIVALASPKANSNTLLSHFQNTPADAQLCHLRTVLLRRLDRLSTYVEMEKEFPKGTEMEVDDVIEEWEDDPWTDTGATSSSKPTPQTKHTEPPPITLSDFLQNDLLWSACQLATWEAFNALHILQKKHSAELWPARLKIQSCIPEHIHPTQCPYLFPALDITSSRESMYTLEKWREEPDFSEMSSTLEAMKNSGVELPAINDSDKGLEYTPVNASLTTEALSAWYKNRAEYVISSTGMIDTALALVQHAASQGIPSLDELGEELSLLSKLVYEAPQGDDMKDDWTLDHWYSMDPPSVVRAYLSHASPESLARCISHLVMPYLYVLEAKAERAQKPDPALPTRILYDYVLTTTLENVAAIFEASKPTHPAAQRIINKDEDMVRIALASLYSSDSLDQWTTMSSIFECLPVWDVSQNDDEDTGEAADTTVNSLGAFVTPTTNQPHCTANDLMLFLQPLPLPSLSRLLDILDVHLESGEILSRWSVPAPLRWFLQSSDIISEQRAWANRMARRAGGSNDRLDGIDDWEWLLADMLKLTGNGDSSARGAFSLLSKEEVSSIFLSGLLSTGNFEIAKTMLYGPQRKLKLNPETIEAVCLSASHELYDNASSGNYNTGDMKLAYECLGVPRPSEKVTQEKEFIEATSRISSFNVSSGPGIAMAPIEIRLTKDRLSLISRVLSSTSDGYKHTQVILDLGYKLGYKNDVVAEVKILAMLADTALQAEDFARAYESCARMVQTVAALRNTRPSARDDAAAAAAADVCWIACFQLGRQPEFADLPRRLELLGRALEFCPPDQIHDVLTAWRRVEAEDIAQREARLGHARVLGDRVAGAAPHLKDRAGGGGALPGGNVAASLRARLNDFHMPSPPLLSTPDAAALATRTFKSVAANFPFGVGGQRGRSHTSDADEHGSARSESSRRTDGQDVSSQASRAFSKGIGWLIGADEEL</sequence>
<feature type="domain" description="PUA" evidence="12">
    <location>
        <begin position="95"/>
        <end position="170"/>
    </location>
</feature>
<dbReference type="SUPFAM" id="SSF88697">
    <property type="entry name" value="PUA domain-like"/>
    <property type="match status" value="1"/>
</dbReference>
<organism evidence="13 14">
    <name type="scientific">Hypholoma sublateritium (strain FD-334 SS-4)</name>
    <dbReference type="NCBI Taxonomy" id="945553"/>
    <lineage>
        <taxon>Eukaryota</taxon>
        <taxon>Fungi</taxon>
        <taxon>Dikarya</taxon>
        <taxon>Basidiomycota</taxon>
        <taxon>Agaricomycotina</taxon>
        <taxon>Agaricomycetes</taxon>
        <taxon>Agaricomycetidae</taxon>
        <taxon>Agaricales</taxon>
        <taxon>Agaricineae</taxon>
        <taxon>Strophariaceae</taxon>
        <taxon>Hypholoma</taxon>
    </lineage>
</organism>
<keyword evidence="6" id="KW-0256">Endoplasmic reticulum</keyword>
<dbReference type="GO" id="GO:0005730">
    <property type="term" value="C:nucleolus"/>
    <property type="evidence" value="ECO:0007669"/>
    <property type="project" value="UniProtKB-SubCell"/>
</dbReference>
<evidence type="ECO:0000256" key="7">
    <source>
        <dbReference type="ARBA" id="ARBA00022884"/>
    </source>
</evidence>
<dbReference type="InterPro" id="IPR002478">
    <property type="entry name" value="PUA"/>
</dbReference>
<dbReference type="InterPro" id="IPR005155">
    <property type="entry name" value="UPF0113_PUA"/>
</dbReference>
<evidence type="ECO:0000256" key="6">
    <source>
        <dbReference type="ARBA" id="ARBA00022824"/>
    </source>
</evidence>
<evidence type="ECO:0000313" key="13">
    <source>
        <dbReference type="EMBL" id="KJA29286.1"/>
    </source>
</evidence>